<keyword evidence="1" id="KW-0812">Transmembrane</keyword>
<evidence type="ECO:0000313" key="3">
    <source>
        <dbReference type="Proteomes" id="UP000662939"/>
    </source>
</evidence>
<keyword evidence="3" id="KW-1185">Reference proteome</keyword>
<keyword evidence="1" id="KW-0472">Membrane</keyword>
<organism evidence="2 3">
    <name type="scientific">Natronoglycomyces albus</name>
    <dbReference type="NCBI Taxonomy" id="2811108"/>
    <lineage>
        <taxon>Bacteria</taxon>
        <taxon>Bacillati</taxon>
        <taxon>Actinomycetota</taxon>
        <taxon>Actinomycetes</taxon>
        <taxon>Glycomycetales</taxon>
        <taxon>Glycomycetaceae</taxon>
        <taxon>Natronoglycomyces</taxon>
    </lineage>
</organism>
<dbReference type="Proteomes" id="UP000662939">
    <property type="component" value="Chromosome"/>
</dbReference>
<dbReference type="RefSeq" id="WP_213170106.1">
    <property type="nucleotide sequence ID" value="NZ_CP070496.1"/>
</dbReference>
<reference evidence="2" key="1">
    <citation type="submission" date="2021-02" db="EMBL/GenBank/DDBJ databases">
        <title>Natronoglycomyces albus gen. nov., sp. nov, a haloalkaliphilic actinobacterium from a soda solonchak soil.</title>
        <authorList>
            <person name="Sorokin D.Y."/>
            <person name="Khijniak T.V."/>
            <person name="Zakharycheva A.P."/>
            <person name="Boueva O.V."/>
            <person name="Ariskina E.V."/>
            <person name="Hahnke R.L."/>
            <person name="Bunk B."/>
            <person name="Sproer C."/>
            <person name="Schumann P."/>
            <person name="Evtushenko L.I."/>
            <person name="Kublanov I.V."/>
        </authorList>
    </citation>
    <scope>NUCLEOTIDE SEQUENCE</scope>
    <source>
        <strain evidence="2">DSM 106290</strain>
    </source>
</reference>
<name>A0A895XGT4_9ACTN</name>
<gene>
    <name evidence="2" type="ORF">JQS30_09795</name>
</gene>
<feature type="transmembrane region" description="Helical" evidence="1">
    <location>
        <begin position="44"/>
        <end position="61"/>
    </location>
</feature>
<dbReference type="Pfam" id="PF19728">
    <property type="entry name" value="DUF6220"/>
    <property type="match status" value="1"/>
</dbReference>
<accession>A0A895XGT4</accession>
<dbReference type="InterPro" id="IPR046192">
    <property type="entry name" value="DUF6220"/>
</dbReference>
<protein>
    <submittedName>
        <fullName evidence="2">Uncharacterized protein</fullName>
    </submittedName>
</protein>
<sequence>MPRVFATSVYALGWGVLIQFFLAGYAAAQFDVPFVSFSEHRNLGHILVALSLINLVLALLARGSRGTLGMAAAVFALMMVQMAIGRSNLGDNTVTHVMFGIHAINALVIMRVNMLLAKRAKRLIEDRAHRKRTSEVEEPVSI</sequence>
<dbReference type="AlphaFoldDB" id="A0A895XGT4"/>
<evidence type="ECO:0000313" key="2">
    <source>
        <dbReference type="EMBL" id="QSB04107.1"/>
    </source>
</evidence>
<feature type="transmembrane region" description="Helical" evidence="1">
    <location>
        <begin position="97"/>
        <end position="117"/>
    </location>
</feature>
<proteinExistence type="predicted"/>
<feature type="transmembrane region" description="Helical" evidence="1">
    <location>
        <begin position="68"/>
        <end position="85"/>
    </location>
</feature>
<dbReference type="EMBL" id="CP070496">
    <property type="protein sequence ID" value="QSB04107.1"/>
    <property type="molecule type" value="Genomic_DNA"/>
</dbReference>
<evidence type="ECO:0000256" key="1">
    <source>
        <dbReference type="SAM" id="Phobius"/>
    </source>
</evidence>
<dbReference type="KEGG" id="nav:JQS30_09795"/>
<keyword evidence="1" id="KW-1133">Transmembrane helix</keyword>